<proteinExistence type="predicted"/>
<gene>
    <name evidence="2" type="ORF">SAMN05518846_101114</name>
</gene>
<dbReference type="AlphaFoldDB" id="A0A1I3KWU8"/>
<keyword evidence="1" id="KW-0472">Membrane</keyword>
<dbReference type="Proteomes" id="UP000198915">
    <property type="component" value="Unassembled WGS sequence"/>
</dbReference>
<organism evidence="2 3">
    <name type="scientific">Brevibacillus centrosporus</name>
    <dbReference type="NCBI Taxonomy" id="54910"/>
    <lineage>
        <taxon>Bacteria</taxon>
        <taxon>Bacillati</taxon>
        <taxon>Bacillota</taxon>
        <taxon>Bacilli</taxon>
        <taxon>Bacillales</taxon>
        <taxon>Paenibacillaceae</taxon>
        <taxon>Brevibacillus</taxon>
    </lineage>
</organism>
<keyword evidence="1" id="KW-0812">Transmembrane</keyword>
<dbReference type="EMBL" id="FORT01000001">
    <property type="protein sequence ID" value="SFI76880.1"/>
    <property type="molecule type" value="Genomic_DNA"/>
</dbReference>
<name>A0A1I3KWU8_9BACL</name>
<evidence type="ECO:0000313" key="3">
    <source>
        <dbReference type="Proteomes" id="UP000198915"/>
    </source>
</evidence>
<dbReference type="STRING" id="1884381.SAMN05518846_101114"/>
<feature type="transmembrane region" description="Helical" evidence="1">
    <location>
        <begin position="35"/>
        <end position="55"/>
    </location>
</feature>
<reference evidence="3" key="1">
    <citation type="submission" date="2016-10" db="EMBL/GenBank/DDBJ databases">
        <authorList>
            <person name="Varghese N."/>
            <person name="Submissions S."/>
        </authorList>
    </citation>
    <scope>NUCLEOTIDE SEQUENCE [LARGE SCALE GENOMIC DNA]</scope>
    <source>
        <strain evidence="3">OK042</strain>
    </source>
</reference>
<protein>
    <submittedName>
        <fullName evidence="2">Uncharacterized protein</fullName>
    </submittedName>
</protein>
<keyword evidence="1" id="KW-1133">Transmembrane helix</keyword>
<accession>A0A1I3KWU8</accession>
<evidence type="ECO:0000313" key="2">
    <source>
        <dbReference type="EMBL" id="SFI76880.1"/>
    </source>
</evidence>
<evidence type="ECO:0000256" key="1">
    <source>
        <dbReference type="SAM" id="Phobius"/>
    </source>
</evidence>
<keyword evidence="3" id="KW-1185">Reference proteome</keyword>
<sequence length="72" mass="8363">MCLAVLVPEPFLRSHYRVRTSKPTYDFSKGKISPAGGGIFLSILSVHIQFMELVYRNLRKQIRKIRIRGESR</sequence>